<name>A0A7W9B4X2_9SPHN</name>
<feature type="compositionally biased region" description="Polar residues" evidence="1">
    <location>
        <begin position="76"/>
        <end position="89"/>
    </location>
</feature>
<dbReference type="RefSeq" id="WP_067105485.1">
    <property type="nucleotide sequence ID" value="NZ_JACIJH010000003.1"/>
</dbReference>
<feature type="region of interest" description="Disordered" evidence="1">
    <location>
        <begin position="70"/>
        <end position="107"/>
    </location>
</feature>
<comment type="caution">
    <text evidence="2">The sequence shown here is derived from an EMBL/GenBank/DDBJ whole genome shotgun (WGS) entry which is preliminary data.</text>
</comment>
<dbReference type="EMBL" id="JACIJH010000003">
    <property type="protein sequence ID" value="MBB5706313.1"/>
    <property type="molecule type" value="Genomic_DNA"/>
</dbReference>
<dbReference type="Pfam" id="PF22284">
    <property type="entry name" value="DUF6961"/>
    <property type="match status" value="1"/>
</dbReference>
<gene>
    <name evidence="2" type="ORF">FHR21_001657</name>
</gene>
<evidence type="ECO:0000313" key="2">
    <source>
        <dbReference type="EMBL" id="MBB5706313.1"/>
    </source>
</evidence>
<proteinExistence type="predicted"/>
<organism evidence="2 3">
    <name type="scientific">Sphingopyxis panaciterrulae</name>
    <dbReference type="NCBI Taxonomy" id="462372"/>
    <lineage>
        <taxon>Bacteria</taxon>
        <taxon>Pseudomonadati</taxon>
        <taxon>Pseudomonadota</taxon>
        <taxon>Alphaproteobacteria</taxon>
        <taxon>Sphingomonadales</taxon>
        <taxon>Sphingomonadaceae</taxon>
        <taxon>Sphingopyxis</taxon>
    </lineage>
</organism>
<evidence type="ECO:0000256" key="1">
    <source>
        <dbReference type="SAM" id="MobiDB-lite"/>
    </source>
</evidence>
<reference evidence="2 3" key="1">
    <citation type="submission" date="2020-08" db="EMBL/GenBank/DDBJ databases">
        <title>Genomic Encyclopedia of Type Strains, Phase IV (KMG-IV): sequencing the most valuable type-strain genomes for metagenomic binning, comparative biology and taxonomic classification.</title>
        <authorList>
            <person name="Goeker M."/>
        </authorList>
    </citation>
    <scope>NUCLEOTIDE SEQUENCE [LARGE SCALE GENOMIC DNA]</scope>
    <source>
        <strain evidence="2 3">DSM 27163</strain>
    </source>
</reference>
<sequence>MGTKATRDLWGQALAIENQFGDRGPEVLARRIDRLRDAGEIEDAEFWSQVAGCLTDLHAIRLPGACAVNMDGPRGQRQSAHTPCNSASPDTPAERVQLNSVDQFQSD</sequence>
<evidence type="ECO:0000313" key="3">
    <source>
        <dbReference type="Proteomes" id="UP000537161"/>
    </source>
</evidence>
<dbReference type="InterPro" id="IPR054234">
    <property type="entry name" value="DUF6961"/>
</dbReference>
<keyword evidence="3" id="KW-1185">Reference proteome</keyword>
<feature type="compositionally biased region" description="Polar residues" evidence="1">
    <location>
        <begin position="97"/>
        <end position="107"/>
    </location>
</feature>
<protein>
    <submittedName>
        <fullName evidence="2">Uncharacterized protein</fullName>
    </submittedName>
</protein>
<dbReference type="Proteomes" id="UP000537161">
    <property type="component" value="Unassembled WGS sequence"/>
</dbReference>
<dbReference type="AlphaFoldDB" id="A0A7W9B4X2"/>
<accession>A0A7W9B4X2</accession>